<dbReference type="Proteomes" id="UP000226192">
    <property type="component" value="Unassembled WGS sequence"/>
</dbReference>
<protein>
    <submittedName>
        <fullName evidence="2">Uncharacterized protein</fullName>
    </submittedName>
</protein>
<feature type="region of interest" description="Disordered" evidence="1">
    <location>
        <begin position="82"/>
        <end position="112"/>
    </location>
</feature>
<reference evidence="2 3" key="1">
    <citation type="submission" date="2017-06" db="EMBL/GenBank/DDBJ databases">
        <title>Ant-infecting Ophiocordyceps genomes reveal a high diversity of potential behavioral manipulation genes and a possible major role for enterotoxins.</title>
        <authorList>
            <person name="De Bekker C."/>
            <person name="Evans H.C."/>
            <person name="Brachmann A."/>
            <person name="Hughes D.P."/>
        </authorList>
    </citation>
    <scope>NUCLEOTIDE SEQUENCE [LARGE SCALE GENOMIC DNA]</scope>
    <source>
        <strain evidence="2 3">Map64</strain>
    </source>
</reference>
<gene>
    <name evidence="2" type="ORF">CDD81_4100</name>
</gene>
<accession>A0A2C5XAH7</accession>
<proteinExistence type="predicted"/>
<name>A0A2C5XAH7_9HYPO</name>
<keyword evidence="3" id="KW-1185">Reference proteome</keyword>
<evidence type="ECO:0000313" key="2">
    <source>
        <dbReference type="EMBL" id="PHH64659.1"/>
    </source>
</evidence>
<sequence>MVEGEAEHEEKEATAGGAVVRGSRRRGAASRVQGKENAQDGRTRQQEKRTMETKRKEDETEQGRHGRMVGVMGWWRRWWEQPEEQAEEEGRGRFGNWKRGGRKEDMSSSERAQWWKPCAGVSAGWKRGLGPGRPLPLCEFLAWAKYLEVLPRRRPLVAGTTRYLAVGADTTGPWSEPPSNNAAS</sequence>
<evidence type="ECO:0000256" key="1">
    <source>
        <dbReference type="SAM" id="MobiDB-lite"/>
    </source>
</evidence>
<feature type="compositionally biased region" description="Basic and acidic residues" evidence="1">
    <location>
        <begin position="33"/>
        <end position="64"/>
    </location>
</feature>
<feature type="region of interest" description="Disordered" evidence="1">
    <location>
        <begin position="1"/>
        <end position="66"/>
    </location>
</feature>
<evidence type="ECO:0000313" key="3">
    <source>
        <dbReference type="Proteomes" id="UP000226192"/>
    </source>
</evidence>
<comment type="caution">
    <text evidence="2">The sequence shown here is derived from an EMBL/GenBank/DDBJ whole genome shotgun (WGS) entry which is preliminary data.</text>
</comment>
<dbReference type="EMBL" id="NJET01000027">
    <property type="protein sequence ID" value="PHH64659.1"/>
    <property type="molecule type" value="Genomic_DNA"/>
</dbReference>
<dbReference type="AlphaFoldDB" id="A0A2C5XAH7"/>
<organism evidence="2 3">
    <name type="scientific">Ophiocordyceps australis</name>
    <dbReference type="NCBI Taxonomy" id="1399860"/>
    <lineage>
        <taxon>Eukaryota</taxon>
        <taxon>Fungi</taxon>
        <taxon>Dikarya</taxon>
        <taxon>Ascomycota</taxon>
        <taxon>Pezizomycotina</taxon>
        <taxon>Sordariomycetes</taxon>
        <taxon>Hypocreomycetidae</taxon>
        <taxon>Hypocreales</taxon>
        <taxon>Ophiocordycipitaceae</taxon>
        <taxon>Ophiocordyceps</taxon>
    </lineage>
</organism>